<name>A0ABT6H766_9BACI</name>
<dbReference type="Proteomes" id="UP001218246">
    <property type="component" value="Unassembled WGS sequence"/>
</dbReference>
<accession>A0ABT6H766</accession>
<dbReference type="RefSeq" id="WP_124564158.1">
    <property type="nucleotide sequence ID" value="NZ_JARRRY010000011.1"/>
</dbReference>
<evidence type="ECO:0000259" key="1">
    <source>
        <dbReference type="PROSITE" id="PS51725"/>
    </source>
</evidence>
<dbReference type="Pfam" id="PF03992">
    <property type="entry name" value="ABM"/>
    <property type="match status" value="1"/>
</dbReference>
<dbReference type="InterPro" id="IPR007138">
    <property type="entry name" value="ABM_dom"/>
</dbReference>
<dbReference type="EMBL" id="JARULN010000011">
    <property type="protein sequence ID" value="MDG5754688.1"/>
    <property type="molecule type" value="Genomic_DNA"/>
</dbReference>
<keyword evidence="2" id="KW-0503">Monooxygenase</keyword>
<dbReference type="InterPro" id="IPR050744">
    <property type="entry name" value="AI-2_Isomerase_LsrG"/>
</dbReference>
<evidence type="ECO:0000313" key="3">
    <source>
        <dbReference type="Proteomes" id="UP001218246"/>
    </source>
</evidence>
<proteinExistence type="predicted"/>
<reference evidence="2 3" key="1">
    <citation type="submission" date="2023-04" db="EMBL/GenBank/DDBJ databases">
        <title>Ectobacillus antri isolated from activated sludge.</title>
        <authorList>
            <person name="Yan P."/>
            <person name="Liu X."/>
        </authorList>
    </citation>
    <scope>NUCLEOTIDE SEQUENCE [LARGE SCALE GENOMIC DNA]</scope>
    <source>
        <strain evidence="2 3">C18H</strain>
    </source>
</reference>
<keyword evidence="2" id="KW-0560">Oxidoreductase</keyword>
<sequence>MIIIHATLTIDATKEALFLQEITPLLEASRAEEGNISYTLTKNAQKENEFIMVEVWKDLRAVSAHNTSTHFTAFSENARDFVIAPIELKMYEASTLK</sequence>
<dbReference type="PANTHER" id="PTHR33336:SF3">
    <property type="entry name" value="ABM DOMAIN-CONTAINING PROTEIN"/>
    <property type="match status" value="1"/>
</dbReference>
<dbReference type="InterPro" id="IPR011008">
    <property type="entry name" value="Dimeric_a/b-barrel"/>
</dbReference>
<evidence type="ECO:0000313" key="2">
    <source>
        <dbReference type="EMBL" id="MDG5754688.1"/>
    </source>
</evidence>
<dbReference type="GO" id="GO:0004497">
    <property type="term" value="F:monooxygenase activity"/>
    <property type="evidence" value="ECO:0007669"/>
    <property type="project" value="UniProtKB-KW"/>
</dbReference>
<comment type="caution">
    <text evidence="2">The sequence shown here is derived from an EMBL/GenBank/DDBJ whole genome shotgun (WGS) entry which is preliminary data.</text>
</comment>
<gene>
    <name evidence="2" type="ORF">P6P90_11990</name>
</gene>
<dbReference type="PANTHER" id="PTHR33336">
    <property type="entry name" value="QUINOL MONOOXYGENASE YGIN-RELATED"/>
    <property type="match status" value="1"/>
</dbReference>
<keyword evidence="3" id="KW-1185">Reference proteome</keyword>
<dbReference type="PROSITE" id="PS51725">
    <property type="entry name" value="ABM"/>
    <property type="match status" value="1"/>
</dbReference>
<dbReference type="Gene3D" id="3.30.70.100">
    <property type="match status" value="1"/>
</dbReference>
<feature type="domain" description="ABM" evidence="1">
    <location>
        <begin position="1"/>
        <end position="90"/>
    </location>
</feature>
<dbReference type="SUPFAM" id="SSF54909">
    <property type="entry name" value="Dimeric alpha+beta barrel"/>
    <property type="match status" value="1"/>
</dbReference>
<protein>
    <submittedName>
        <fullName evidence="2">Quinol monooxygenase</fullName>
        <ecNumber evidence="2">1.-.-.-</ecNumber>
    </submittedName>
</protein>
<dbReference type="EC" id="1.-.-.-" evidence="2"/>
<organism evidence="2 3">
    <name type="scientific">Ectobacillus antri</name>
    <dbReference type="NCBI Taxonomy" id="2486280"/>
    <lineage>
        <taxon>Bacteria</taxon>
        <taxon>Bacillati</taxon>
        <taxon>Bacillota</taxon>
        <taxon>Bacilli</taxon>
        <taxon>Bacillales</taxon>
        <taxon>Bacillaceae</taxon>
        <taxon>Ectobacillus</taxon>
    </lineage>
</organism>